<dbReference type="InterPro" id="IPR050373">
    <property type="entry name" value="Fibrinogen_C-term_domain"/>
</dbReference>
<reference evidence="3 4" key="1">
    <citation type="submission" date="2022-12" db="EMBL/GenBank/DDBJ databases">
        <title>Chromosome-level genome of Tegillarca granosa.</title>
        <authorList>
            <person name="Kim J."/>
        </authorList>
    </citation>
    <scope>NUCLEOTIDE SEQUENCE [LARGE SCALE GENOMIC DNA]</scope>
    <source>
        <strain evidence="3">Teg-2019</strain>
        <tissue evidence="3">Adductor muscle</tissue>
    </source>
</reference>
<dbReference type="InterPro" id="IPR002181">
    <property type="entry name" value="Fibrinogen_a/b/g_C_dom"/>
</dbReference>
<keyword evidence="1" id="KW-1015">Disulfide bond</keyword>
<keyword evidence="4" id="KW-1185">Reference proteome</keyword>
<dbReference type="Pfam" id="PF00147">
    <property type="entry name" value="Fibrinogen_C"/>
    <property type="match status" value="2"/>
</dbReference>
<feature type="domain" description="Fibrinogen C-terminal" evidence="2">
    <location>
        <begin position="1"/>
        <end position="48"/>
    </location>
</feature>
<comment type="caution">
    <text evidence="3">The sequence shown here is derived from an EMBL/GenBank/DDBJ whole genome shotgun (WGS) entry which is preliminary data.</text>
</comment>
<evidence type="ECO:0000313" key="4">
    <source>
        <dbReference type="Proteomes" id="UP001217089"/>
    </source>
</evidence>
<dbReference type="EMBL" id="JARBDR010000793">
    <property type="protein sequence ID" value="KAJ8307451.1"/>
    <property type="molecule type" value="Genomic_DNA"/>
</dbReference>
<dbReference type="PROSITE" id="PS00514">
    <property type="entry name" value="FIBRINOGEN_C_1"/>
    <property type="match status" value="1"/>
</dbReference>
<accession>A0ABQ9EU20</accession>
<dbReference type="InterPro" id="IPR014716">
    <property type="entry name" value="Fibrinogen_a/b/g_C_1"/>
</dbReference>
<name>A0ABQ9EU20_TEGGR</name>
<evidence type="ECO:0000256" key="1">
    <source>
        <dbReference type="ARBA" id="ARBA00023157"/>
    </source>
</evidence>
<evidence type="ECO:0000313" key="3">
    <source>
        <dbReference type="EMBL" id="KAJ8307451.1"/>
    </source>
</evidence>
<protein>
    <recommendedName>
        <fullName evidence="2">Fibrinogen C-terminal domain-containing protein</fullName>
    </recommendedName>
</protein>
<dbReference type="PANTHER" id="PTHR19143">
    <property type="entry name" value="FIBRINOGEN/TENASCIN/ANGIOPOEITIN"/>
    <property type="match status" value="1"/>
</dbReference>
<dbReference type="Proteomes" id="UP001217089">
    <property type="component" value="Unassembled WGS sequence"/>
</dbReference>
<evidence type="ECO:0000259" key="2">
    <source>
        <dbReference type="PROSITE" id="PS51406"/>
    </source>
</evidence>
<dbReference type="InterPro" id="IPR020837">
    <property type="entry name" value="Fibrinogen_CS"/>
</dbReference>
<gene>
    <name evidence="3" type="ORF">KUTeg_015535</name>
</gene>
<feature type="domain" description="Fibrinogen C-terminal" evidence="2">
    <location>
        <begin position="63"/>
        <end position="139"/>
    </location>
</feature>
<dbReference type="InterPro" id="IPR036056">
    <property type="entry name" value="Fibrinogen-like_C"/>
</dbReference>
<proteinExistence type="predicted"/>
<dbReference type="PROSITE" id="PS51406">
    <property type="entry name" value="FIBRINOGEN_C_2"/>
    <property type="match status" value="2"/>
</dbReference>
<dbReference type="SUPFAM" id="SSF56496">
    <property type="entry name" value="Fibrinogen C-terminal domain-like"/>
    <property type="match status" value="1"/>
</dbReference>
<dbReference type="SMART" id="SM00186">
    <property type="entry name" value="FBG"/>
    <property type="match status" value="1"/>
</dbReference>
<sequence>MTTVKDQTVFTEYILKVFQKRFDGSVNFYRSWQEYRNGFGNVHGEYWLEINNEFDSRFDFLTGDSLGTYHKGHEFKTKDKYGKDKCPILYIGAWWYNSCHYSNLNGKYGDNNYGKGLDWHSWKGYYESLKRTEMKIRRE</sequence>
<dbReference type="Gene3D" id="3.90.215.10">
    <property type="entry name" value="Gamma Fibrinogen, chain A, domain 1"/>
    <property type="match status" value="2"/>
</dbReference>
<organism evidence="3 4">
    <name type="scientific">Tegillarca granosa</name>
    <name type="common">Malaysian cockle</name>
    <name type="synonym">Anadara granosa</name>
    <dbReference type="NCBI Taxonomy" id="220873"/>
    <lineage>
        <taxon>Eukaryota</taxon>
        <taxon>Metazoa</taxon>
        <taxon>Spiralia</taxon>
        <taxon>Lophotrochozoa</taxon>
        <taxon>Mollusca</taxon>
        <taxon>Bivalvia</taxon>
        <taxon>Autobranchia</taxon>
        <taxon>Pteriomorphia</taxon>
        <taxon>Arcoida</taxon>
        <taxon>Arcoidea</taxon>
        <taxon>Arcidae</taxon>
        <taxon>Tegillarca</taxon>
    </lineage>
</organism>